<evidence type="ECO:0000313" key="7">
    <source>
        <dbReference type="EMBL" id="KAF4346305.1"/>
    </source>
</evidence>
<dbReference type="AlphaFoldDB" id="A0A7J6DJN9"/>
<evidence type="ECO:0000256" key="4">
    <source>
        <dbReference type="ARBA" id="ARBA00023163"/>
    </source>
</evidence>
<evidence type="ECO:0000259" key="6">
    <source>
        <dbReference type="PROSITE" id="PS50888"/>
    </source>
</evidence>
<dbReference type="InterPro" id="IPR045239">
    <property type="entry name" value="bHLH95_bHLH"/>
</dbReference>
<keyword evidence="5" id="KW-0539">Nucleus</keyword>
<sequence length="333" mass="37139">MSKRINIEEVLASSALVKMEGESSKNNIPMQVKSSSFVGYSGNVVTLGTTEEDDRRGPVLMENGGRSWPNKNNVLCLPWWDQVQHQKNHNYVQSLTEKSSAFPQMNLYSQDILENLSLAEGEPASAYAVSGVSDLQREVLLYNHLGLASGSTPTNVGAWKNLTSLNKNSFGKNYNSGVDIPSATVASPGSVSQDQSTIQRKRNLRNDQALSKQQRRKRYAETLNKLQELLPKSAEGVGGSQVSVFDDVIDYIKYLQLQIKDLSESRLGGESPTKPIIFREGYGHYFYDQETLNEPLEEIIMAKWLEVNSLAVTNMLERKGLLLMPIEFTEALQ</sequence>
<dbReference type="PROSITE" id="PS50888">
    <property type="entry name" value="BHLH"/>
    <property type="match status" value="1"/>
</dbReference>
<feature type="domain" description="BHLH" evidence="6">
    <location>
        <begin position="203"/>
        <end position="255"/>
    </location>
</feature>
<dbReference type="GO" id="GO:0046983">
    <property type="term" value="F:protein dimerization activity"/>
    <property type="evidence" value="ECO:0007669"/>
    <property type="project" value="InterPro"/>
</dbReference>
<comment type="subcellular location">
    <subcellularLocation>
        <location evidence="1">Nucleus</location>
    </subcellularLocation>
</comment>
<keyword evidence="4" id="KW-0804">Transcription</keyword>
<dbReference type="InterPro" id="IPR045843">
    <property type="entry name" value="IND-like"/>
</dbReference>
<dbReference type="PANTHER" id="PTHR16223">
    <property type="entry name" value="TRANSCRIPTION FACTOR BHLH83-RELATED"/>
    <property type="match status" value="1"/>
</dbReference>
<dbReference type="PANTHER" id="PTHR16223:SF109">
    <property type="entry name" value="BHLH DOMAIN-CONTAINING PROTEIN"/>
    <property type="match status" value="1"/>
</dbReference>
<comment type="caution">
    <text evidence="7">The sequence shown here is derived from an EMBL/GenBank/DDBJ whole genome shotgun (WGS) entry which is preliminary data.</text>
</comment>
<evidence type="ECO:0000256" key="2">
    <source>
        <dbReference type="ARBA" id="ARBA00023015"/>
    </source>
</evidence>
<dbReference type="Proteomes" id="UP000583929">
    <property type="component" value="Unassembled WGS sequence"/>
</dbReference>
<reference evidence="7 8" key="1">
    <citation type="journal article" date="2020" name="bioRxiv">
        <title>Sequence and annotation of 42 cannabis genomes reveals extensive copy number variation in cannabinoid synthesis and pathogen resistance genes.</title>
        <authorList>
            <person name="Mckernan K.J."/>
            <person name="Helbert Y."/>
            <person name="Kane L.T."/>
            <person name="Ebling H."/>
            <person name="Zhang L."/>
            <person name="Liu B."/>
            <person name="Eaton Z."/>
            <person name="Mclaughlin S."/>
            <person name="Kingan S."/>
            <person name="Baybayan P."/>
            <person name="Concepcion G."/>
            <person name="Jordan M."/>
            <person name="Riva A."/>
            <person name="Barbazuk W."/>
            <person name="Harkins T."/>
        </authorList>
    </citation>
    <scope>NUCLEOTIDE SEQUENCE [LARGE SCALE GENOMIC DNA]</scope>
    <source>
        <strain evidence="8">cv. Jamaican Lion 4</strain>
        <tissue evidence="7">Leaf</tissue>
    </source>
</reference>
<dbReference type="Gene3D" id="4.10.280.10">
    <property type="entry name" value="Helix-loop-helix DNA-binding domain"/>
    <property type="match status" value="1"/>
</dbReference>
<evidence type="ECO:0000256" key="3">
    <source>
        <dbReference type="ARBA" id="ARBA00023125"/>
    </source>
</evidence>
<dbReference type="SUPFAM" id="SSF47459">
    <property type="entry name" value="HLH, helix-loop-helix DNA-binding domain"/>
    <property type="match status" value="1"/>
</dbReference>
<name>A0A7J6DJN9_CANSA</name>
<dbReference type="GO" id="GO:0005634">
    <property type="term" value="C:nucleus"/>
    <property type="evidence" value="ECO:0007669"/>
    <property type="project" value="UniProtKB-SubCell"/>
</dbReference>
<dbReference type="CDD" id="cd11393">
    <property type="entry name" value="bHLH_AtbHLH_like"/>
    <property type="match status" value="1"/>
</dbReference>
<dbReference type="InterPro" id="IPR036638">
    <property type="entry name" value="HLH_DNA-bd_sf"/>
</dbReference>
<dbReference type="SMART" id="SM00353">
    <property type="entry name" value="HLH"/>
    <property type="match status" value="1"/>
</dbReference>
<keyword evidence="3" id="KW-0238">DNA-binding</keyword>
<gene>
    <name evidence="7" type="ORF">G4B88_009967</name>
</gene>
<dbReference type="GO" id="GO:0000978">
    <property type="term" value="F:RNA polymerase II cis-regulatory region sequence-specific DNA binding"/>
    <property type="evidence" value="ECO:0007669"/>
    <property type="project" value="TreeGrafter"/>
</dbReference>
<evidence type="ECO:0000313" key="8">
    <source>
        <dbReference type="Proteomes" id="UP000583929"/>
    </source>
</evidence>
<keyword evidence="2" id="KW-0805">Transcription regulation</keyword>
<evidence type="ECO:0000256" key="5">
    <source>
        <dbReference type="ARBA" id="ARBA00023242"/>
    </source>
</evidence>
<protein>
    <recommendedName>
        <fullName evidence="6">BHLH domain-containing protein</fullName>
    </recommendedName>
</protein>
<dbReference type="InterPro" id="IPR011598">
    <property type="entry name" value="bHLH_dom"/>
</dbReference>
<accession>A0A7J6DJN9</accession>
<proteinExistence type="predicted"/>
<dbReference type="EMBL" id="JAATIQ010001073">
    <property type="protein sequence ID" value="KAF4346305.1"/>
    <property type="molecule type" value="Genomic_DNA"/>
</dbReference>
<evidence type="ECO:0000256" key="1">
    <source>
        <dbReference type="ARBA" id="ARBA00004123"/>
    </source>
</evidence>
<organism evidence="7 8">
    <name type="scientific">Cannabis sativa</name>
    <name type="common">Hemp</name>
    <name type="synonym">Marijuana</name>
    <dbReference type="NCBI Taxonomy" id="3483"/>
    <lineage>
        <taxon>Eukaryota</taxon>
        <taxon>Viridiplantae</taxon>
        <taxon>Streptophyta</taxon>
        <taxon>Embryophyta</taxon>
        <taxon>Tracheophyta</taxon>
        <taxon>Spermatophyta</taxon>
        <taxon>Magnoliopsida</taxon>
        <taxon>eudicotyledons</taxon>
        <taxon>Gunneridae</taxon>
        <taxon>Pentapetalae</taxon>
        <taxon>rosids</taxon>
        <taxon>fabids</taxon>
        <taxon>Rosales</taxon>
        <taxon>Cannabaceae</taxon>
        <taxon>Cannabis</taxon>
    </lineage>
</organism>
<keyword evidence="8" id="KW-1185">Reference proteome</keyword>
<dbReference type="GO" id="GO:0000981">
    <property type="term" value="F:DNA-binding transcription factor activity, RNA polymerase II-specific"/>
    <property type="evidence" value="ECO:0007669"/>
    <property type="project" value="TreeGrafter"/>
</dbReference>
<dbReference type="Pfam" id="PF00010">
    <property type="entry name" value="HLH"/>
    <property type="match status" value="1"/>
</dbReference>